<dbReference type="Proteomes" id="UP000037660">
    <property type="component" value="Unassembled WGS sequence"/>
</dbReference>
<gene>
    <name evidence="1" type="ORF">ISF6_3944</name>
</gene>
<evidence type="ECO:0000313" key="2">
    <source>
        <dbReference type="Proteomes" id="UP000037660"/>
    </source>
</evidence>
<keyword evidence="2" id="KW-1185">Reference proteome</keyword>
<dbReference type="STRING" id="1547922.ISF6_3944"/>
<evidence type="ECO:0000313" key="1">
    <source>
        <dbReference type="EMBL" id="GAP34165.1"/>
    </source>
</evidence>
<protein>
    <recommendedName>
        <fullName evidence="3">Alginate export domain-containing protein</fullName>
    </recommendedName>
</protein>
<reference evidence="2" key="1">
    <citation type="submission" date="2015-07" db="EMBL/GenBank/DDBJ databases">
        <title>Discovery of a poly(ethylene terephthalate assimilation.</title>
        <authorList>
            <person name="Yoshida S."/>
            <person name="Hiraga K."/>
            <person name="Takehana T."/>
            <person name="Taniguchi I."/>
            <person name="Yamaji H."/>
            <person name="Maeda Y."/>
            <person name="Toyohara K."/>
            <person name="Miyamoto K."/>
            <person name="Kimura Y."/>
            <person name="Oda K."/>
        </authorList>
    </citation>
    <scope>NUCLEOTIDE SEQUENCE [LARGE SCALE GENOMIC DNA]</scope>
    <source>
        <strain evidence="2">NBRC 110686 / TISTR 2288 / 201-F6</strain>
    </source>
</reference>
<dbReference type="EMBL" id="BBYR01000006">
    <property type="protein sequence ID" value="GAP34165.1"/>
    <property type="molecule type" value="Genomic_DNA"/>
</dbReference>
<organism evidence="1 2">
    <name type="scientific">Piscinibacter sakaiensis</name>
    <name type="common">Ideonella sakaiensis</name>
    <dbReference type="NCBI Taxonomy" id="1547922"/>
    <lineage>
        <taxon>Bacteria</taxon>
        <taxon>Pseudomonadati</taxon>
        <taxon>Pseudomonadota</taxon>
        <taxon>Betaproteobacteria</taxon>
        <taxon>Burkholderiales</taxon>
        <taxon>Sphaerotilaceae</taxon>
        <taxon>Piscinibacter</taxon>
    </lineage>
</organism>
<reference evidence="1 2" key="2">
    <citation type="journal article" date="2016" name="Science">
        <title>A bacterium that degrades and assimilates poly(ethylene terephthalate).</title>
        <authorList>
            <person name="Yoshida S."/>
            <person name="Hiraga K."/>
            <person name="Takehana T."/>
            <person name="Taniguchi I."/>
            <person name="Yamaji H."/>
            <person name="Maeda Y."/>
            <person name="Toyohara K."/>
            <person name="Miyamoto K."/>
            <person name="Kimura Y."/>
            <person name="Oda K."/>
        </authorList>
    </citation>
    <scope>NUCLEOTIDE SEQUENCE [LARGE SCALE GENOMIC DNA]</scope>
    <source>
        <strain evidence="2">NBRC 110686 / TISTR 2288 / 201-F6</strain>
    </source>
</reference>
<name>A0A0K8NW72_PISS1</name>
<dbReference type="AlphaFoldDB" id="A0A0K8NW72"/>
<evidence type="ECO:0008006" key="3">
    <source>
        <dbReference type="Google" id="ProtNLM"/>
    </source>
</evidence>
<comment type="caution">
    <text evidence="1">The sequence shown here is derived from an EMBL/GenBank/DDBJ whole genome shotgun (WGS) entry which is preliminary data.</text>
</comment>
<dbReference type="SUPFAM" id="SSF56935">
    <property type="entry name" value="Porins"/>
    <property type="match status" value="1"/>
</dbReference>
<sequence length="386" mass="41809">MMTRRQRGFGWVATALVVGLAFGAAPSMAQTRPMDLTGSLKSVFLRSRASTGEDYALSLNRLRVEAKGDLAPGLALDLQYDNELLLGSYLDTVEFRALKDTAQPQYWRADANYVERGDVYGRHRLYRAAVTLTRGNVDLKLGHQRIAWGTGRFWSPLDILNPVNPLALEREERVGVDAALLEAKLGPLSRASLVVAPAPDRSSTSRGVQWHGNAGGVDASLVAGRLLGLDIVGMDLAGQIGDAGIRGEAARLRPPGGSAFNRLMVGADYAFANGLTLSVELYYNGAGSRDSAGYDRAGLRSGGAAMLATRYAGLYASYEFTPLLKWVSYAVRNGDDRSRAIDSRLVWSVAPSADLAVGVQRYDGNRGSEFVAVPDAFQLQLQWFFR</sequence>
<accession>A0A0K8NW72</accession>
<proteinExistence type="predicted"/>